<dbReference type="InterPro" id="IPR043128">
    <property type="entry name" value="Rev_trsase/Diguanyl_cyclase"/>
</dbReference>
<dbReference type="AlphaFoldDB" id="A0A4V2SJ67"/>
<evidence type="ECO:0000256" key="7">
    <source>
        <dbReference type="ARBA" id="ARBA00022801"/>
    </source>
</evidence>
<dbReference type="InterPro" id="IPR052117">
    <property type="entry name" value="Cas10/Csm1_subtype-III-A"/>
</dbReference>
<dbReference type="PROSITE" id="PS50887">
    <property type="entry name" value="GGDEF"/>
    <property type="match status" value="1"/>
</dbReference>
<evidence type="ECO:0000256" key="2">
    <source>
        <dbReference type="ARBA" id="ARBA00014333"/>
    </source>
</evidence>
<evidence type="ECO:0000256" key="6">
    <source>
        <dbReference type="ARBA" id="ARBA00022759"/>
    </source>
</evidence>
<evidence type="ECO:0000256" key="9">
    <source>
        <dbReference type="ARBA" id="ARBA00022840"/>
    </source>
</evidence>
<dbReference type="EMBL" id="SLXI01000002">
    <property type="protein sequence ID" value="TCP13241.1"/>
    <property type="molecule type" value="Genomic_DNA"/>
</dbReference>
<protein>
    <recommendedName>
        <fullName evidence="2">CRISPR system single-strand-specific deoxyribonuclease Cas10/Csm1 (subtype III-A)</fullName>
    </recommendedName>
    <alternativeName>
        <fullName evidence="11">Cyclic oligoadenylate synthase</fullName>
    </alternativeName>
</protein>
<dbReference type="Pfam" id="PF22335">
    <property type="entry name" value="Cas10-Cmr2_palm2"/>
    <property type="match status" value="1"/>
</dbReference>
<keyword evidence="5" id="KW-0547">Nucleotide-binding</keyword>
<keyword evidence="4" id="KW-0540">Nuclease</keyword>
<evidence type="ECO:0000256" key="8">
    <source>
        <dbReference type="ARBA" id="ARBA00022839"/>
    </source>
</evidence>
<evidence type="ECO:0000313" key="13">
    <source>
        <dbReference type="EMBL" id="TCP13241.1"/>
    </source>
</evidence>
<dbReference type="GO" id="GO:0016740">
    <property type="term" value="F:transferase activity"/>
    <property type="evidence" value="ECO:0007669"/>
    <property type="project" value="UniProtKB-KW"/>
</dbReference>
<evidence type="ECO:0000256" key="4">
    <source>
        <dbReference type="ARBA" id="ARBA00022722"/>
    </source>
</evidence>
<evidence type="ECO:0000259" key="12">
    <source>
        <dbReference type="PROSITE" id="PS50887"/>
    </source>
</evidence>
<proteinExistence type="inferred from homology"/>
<dbReference type="Proteomes" id="UP000294841">
    <property type="component" value="Unassembled WGS sequence"/>
</dbReference>
<accession>A0A4V2SJ67</accession>
<reference evidence="13 14" key="1">
    <citation type="submission" date="2019-03" db="EMBL/GenBank/DDBJ databases">
        <title>Genomic Encyclopedia of Type Strains, Phase IV (KMG-IV): sequencing the most valuable type-strain genomes for metagenomic binning, comparative biology and taxonomic classification.</title>
        <authorList>
            <person name="Goeker M."/>
        </authorList>
    </citation>
    <scope>NUCLEOTIDE SEQUENCE [LARGE SCALE GENOMIC DNA]</scope>
    <source>
        <strain evidence="13 14">DSM 28231</strain>
    </source>
</reference>
<dbReference type="GO" id="GO:0004519">
    <property type="term" value="F:endonuclease activity"/>
    <property type="evidence" value="ECO:0007669"/>
    <property type="project" value="UniProtKB-KW"/>
</dbReference>
<dbReference type="GO" id="GO:0051607">
    <property type="term" value="P:defense response to virus"/>
    <property type="evidence" value="ECO:0007669"/>
    <property type="project" value="UniProtKB-KW"/>
</dbReference>
<sequence length="767" mass="88653">MTQHFSTKEIHQIAFACFYKGLEIFAPDKEELEKINDYLPSELNTALHPKNIEDILTEANQIALGNNQHNNHSSSELFSLFENIHLKQTPSVTKPSYFYPINQTTPTAIFPINNQNIDIKEEKLKLWEAFLEGLKDIPTSHRSNLLVWLDHFDTALQCFTSQLPSEFAEDISLYDHYKTITAIAIALAYPNEKKEILLIQGDFFGIQNFIFSGGSQTNKNSAKLLRGRSFQVSLFTELAALKLLEACNLPSTSQIMNAAGKFLIIAPNNDFIHSQLTSVQKELNQWFITNTYGLAGIDIATQVVQNDQLSNGNKFNQLLNTLYEKLEETKLQRLYLTENEQTVLNVDYSKGICELNHYFPSVKNNRSSISNDQIKIGELLVKNDYIIVSDYDSEIYKNNQTQSLEMNIFGFGISFSEKDKDKKESASNFGKVTEYQQIHRFWDISIPQNLNKPNWNGYAKRYINAYIPKFKENGITDDNKYKNIEEENKNYNENQIKTFDYLACEDRKPDNNQNYIGQIALMTLKGDIDNLGTIFQKGLMKNNLAKTTALSRQMNFFFSLWLPAYCAENFPNTYTVFAGGDDFFLIGPWYSIQKLATDMQKEFTRYVAHNTDIHFSIGMVMTKVGIPIPRLGQQAEDALEKAKKVEGKNAVTIYQQSIKWADWHKLNELELEINRLANDYNISTSYLYSLIRLSKQAENTNNNIENTMWRSRFYYRTARYVLDKLPKEKKDLALTQIIKSFGDLGIEKYKGKFTIPLFNYFYQKREY</sequence>
<keyword evidence="10" id="KW-0051">Antiviral defense</keyword>
<keyword evidence="7" id="KW-0378">Hydrolase</keyword>
<dbReference type="InterPro" id="IPR041062">
    <property type="entry name" value="Csm1_B"/>
</dbReference>
<keyword evidence="9" id="KW-0067">ATP-binding</keyword>
<evidence type="ECO:0000256" key="11">
    <source>
        <dbReference type="ARBA" id="ARBA00032922"/>
    </source>
</evidence>
<dbReference type="GO" id="GO:0004527">
    <property type="term" value="F:exonuclease activity"/>
    <property type="evidence" value="ECO:0007669"/>
    <property type="project" value="UniProtKB-KW"/>
</dbReference>
<dbReference type="InterPro" id="IPR054767">
    <property type="entry name" value="Cas10-Cmr2_palm2"/>
</dbReference>
<name>A0A4V2SJ67_9PAST</name>
<dbReference type="OrthoDB" id="9768769at2"/>
<evidence type="ECO:0000313" key="14">
    <source>
        <dbReference type="Proteomes" id="UP000294841"/>
    </source>
</evidence>
<dbReference type="InterPro" id="IPR000160">
    <property type="entry name" value="GGDEF_dom"/>
</dbReference>
<evidence type="ECO:0000256" key="3">
    <source>
        <dbReference type="ARBA" id="ARBA00022679"/>
    </source>
</evidence>
<evidence type="ECO:0000256" key="1">
    <source>
        <dbReference type="ARBA" id="ARBA00005700"/>
    </source>
</evidence>
<feature type="domain" description="GGDEF" evidence="12">
    <location>
        <begin position="519"/>
        <end position="656"/>
    </location>
</feature>
<gene>
    <name evidence="13" type="ORF">EV697_102114</name>
</gene>
<evidence type="ECO:0000256" key="5">
    <source>
        <dbReference type="ARBA" id="ARBA00022741"/>
    </source>
</evidence>
<comment type="similarity">
    <text evidence="1">Belongs to the CRISPR-associated Cas10/Csm1 family.</text>
</comment>
<dbReference type="Gene3D" id="3.30.70.270">
    <property type="match status" value="1"/>
</dbReference>
<evidence type="ECO:0000256" key="10">
    <source>
        <dbReference type="ARBA" id="ARBA00023118"/>
    </source>
</evidence>
<dbReference type="PANTHER" id="PTHR36528">
    <property type="entry name" value="CRISPR SYSTEM SINGLE-STRAND-SPECIFIC DEOXYRIBONUCLEASE CAS10/CSM1 (SUBTYPE III-A)"/>
    <property type="match status" value="1"/>
</dbReference>
<dbReference type="NCBIfam" id="TIGR02578">
    <property type="entry name" value="cas_TM1811_Csm1"/>
    <property type="match status" value="1"/>
</dbReference>
<dbReference type="InterPro" id="IPR013408">
    <property type="entry name" value="Cas10/Csm1"/>
</dbReference>
<keyword evidence="3" id="KW-0808">Transferase</keyword>
<comment type="caution">
    <text evidence="13">The sequence shown here is derived from an EMBL/GenBank/DDBJ whole genome shotgun (WGS) entry which is preliminary data.</text>
</comment>
<keyword evidence="6" id="KW-0255">Endonuclease</keyword>
<dbReference type="PANTHER" id="PTHR36528:SF1">
    <property type="entry name" value="CRISPR SYSTEM SINGLE-STRAND-SPECIFIC DEOXYRIBONUCLEASE CAS10_CSM1 (SUBTYPE III-A)"/>
    <property type="match status" value="1"/>
</dbReference>
<organism evidence="13 14">
    <name type="scientific">Bisgaardia hudsonensis</name>
    <dbReference type="NCBI Taxonomy" id="109472"/>
    <lineage>
        <taxon>Bacteria</taxon>
        <taxon>Pseudomonadati</taxon>
        <taxon>Pseudomonadota</taxon>
        <taxon>Gammaproteobacteria</taxon>
        <taxon>Pasteurellales</taxon>
        <taxon>Pasteurellaceae</taxon>
        <taxon>Bisgaardia</taxon>
    </lineage>
</organism>
<keyword evidence="14" id="KW-1185">Reference proteome</keyword>
<keyword evidence="8" id="KW-0269">Exonuclease</keyword>
<dbReference type="GO" id="GO:0005524">
    <property type="term" value="F:ATP binding"/>
    <property type="evidence" value="ECO:0007669"/>
    <property type="project" value="UniProtKB-KW"/>
</dbReference>
<dbReference type="Pfam" id="PF18211">
    <property type="entry name" value="Csm1_B"/>
    <property type="match status" value="1"/>
</dbReference>